<dbReference type="InterPro" id="IPR002401">
    <property type="entry name" value="Cyt_P450_E_grp-I"/>
</dbReference>
<dbReference type="AlphaFoldDB" id="A0A3G2CJW9"/>
<name>A0A3G2CJW9_9ROSI</name>
<evidence type="ECO:0000256" key="3">
    <source>
        <dbReference type="ARBA" id="ARBA00022723"/>
    </source>
</evidence>
<dbReference type="FunFam" id="1.10.630.10:FF:000026">
    <property type="entry name" value="Cytochrome P450 82C4"/>
    <property type="match status" value="1"/>
</dbReference>
<accession>A0A3G2CJW9</accession>
<dbReference type="GO" id="GO:0020037">
    <property type="term" value="F:heme binding"/>
    <property type="evidence" value="ECO:0007669"/>
    <property type="project" value="InterPro"/>
</dbReference>
<evidence type="ECO:0000256" key="1">
    <source>
        <dbReference type="ARBA" id="ARBA00010617"/>
    </source>
</evidence>
<dbReference type="PANTHER" id="PTHR47947">
    <property type="entry name" value="CYTOCHROME P450 82C3-RELATED"/>
    <property type="match status" value="1"/>
</dbReference>
<keyword evidence="2 7" id="KW-0349">Heme</keyword>
<organism evidence="9">
    <name type="scientific">Croton stellatopilosus</name>
    <dbReference type="NCBI Taxonomy" id="431156"/>
    <lineage>
        <taxon>Eukaryota</taxon>
        <taxon>Viridiplantae</taxon>
        <taxon>Streptophyta</taxon>
        <taxon>Embryophyta</taxon>
        <taxon>Tracheophyta</taxon>
        <taxon>Spermatophyta</taxon>
        <taxon>Magnoliopsida</taxon>
        <taxon>eudicotyledons</taxon>
        <taxon>Gunneridae</taxon>
        <taxon>Pentapetalae</taxon>
        <taxon>rosids</taxon>
        <taxon>fabids</taxon>
        <taxon>Malpighiales</taxon>
        <taxon>Euphorbiaceae</taxon>
        <taxon>Crotonoideae</taxon>
        <taxon>Crotoneae</taxon>
        <taxon>Croton</taxon>
    </lineage>
</organism>
<dbReference type="PANTHER" id="PTHR47947:SF25">
    <property type="entry name" value="DIMETHYLNONATRIENE SYNTHASE"/>
    <property type="match status" value="1"/>
</dbReference>
<dbReference type="InterPro" id="IPR050651">
    <property type="entry name" value="Plant_Cytochrome_P450_Monoox"/>
</dbReference>
<dbReference type="SUPFAM" id="SSF48264">
    <property type="entry name" value="Cytochrome P450"/>
    <property type="match status" value="1"/>
</dbReference>
<evidence type="ECO:0000256" key="5">
    <source>
        <dbReference type="ARBA" id="ARBA00023004"/>
    </source>
</evidence>
<dbReference type="EMBL" id="MG816151">
    <property type="protein sequence ID" value="AYM55614.1"/>
    <property type="molecule type" value="mRNA"/>
</dbReference>
<proteinExistence type="evidence at transcript level"/>
<dbReference type="PROSITE" id="PS00086">
    <property type="entry name" value="CYTOCHROME_P450"/>
    <property type="match status" value="1"/>
</dbReference>
<reference evidence="9" key="1">
    <citation type="submission" date="2018-01" db="EMBL/GenBank/DDBJ databases">
        <title>Identification of Cytochrome P450 in Croton stellatopilosus Transcriptome.</title>
        <authorList>
            <person name="Sintupachee S."/>
            <person name="De-Eknamkul W."/>
        </authorList>
    </citation>
    <scope>NUCLEOTIDE SEQUENCE</scope>
</reference>
<dbReference type="GO" id="GO:0016705">
    <property type="term" value="F:oxidoreductase activity, acting on paired donors, with incorporation or reduction of molecular oxygen"/>
    <property type="evidence" value="ECO:0007669"/>
    <property type="project" value="InterPro"/>
</dbReference>
<feature type="binding site" description="axial binding residue" evidence="7">
    <location>
        <position position="450"/>
    </location>
    <ligand>
        <name>heme</name>
        <dbReference type="ChEBI" id="CHEBI:30413"/>
    </ligand>
    <ligandPart>
        <name>Fe</name>
        <dbReference type="ChEBI" id="CHEBI:18248"/>
    </ligandPart>
</feature>
<comment type="cofactor">
    <cofactor evidence="7">
        <name>heme</name>
        <dbReference type="ChEBI" id="CHEBI:30413"/>
    </cofactor>
</comment>
<dbReference type="InterPro" id="IPR001128">
    <property type="entry name" value="Cyt_P450"/>
</dbReference>
<dbReference type="InterPro" id="IPR036396">
    <property type="entry name" value="Cyt_P450_sf"/>
</dbReference>
<dbReference type="Pfam" id="PF00067">
    <property type="entry name" value="p450"/>
    <property type="match status" value="1"/>
</dbReference>
<evidence type="ECO:0000256" key="8">
    <source>
        <dbReference type="RuleBase" id="RU000461"/>
    </source>
</evidence>
<evidence type="ECO:0000256" key="2">
    <source>
        <dbReference type="ARBA" id="ARBA00022617"/>
    </source>
</evidence>
<dbReference type="PRINTS" id="PR00463">
    <property type="entry name" value="EP450I"/>
</dbReference>
<dbReference type="GO" id="GO:0046246">
    <property type="term" value="P:terpene biosynthetic process"/>
    <property type="evidence" value="ECO:0007669"/>
    <property type="project" value="TreeGrafter"/>
</dbReference>
<protein>
    <submittedName>
        <fullName evidence="9">Cytochrome p450</fullName>
    </submittedName>
</protein>
<dbReference type="PRINTS" id="PR00385">
    <property type="entry name" value="P450"/>
</dbReference>
<sequence>MEISSNIQTVLHFLALLSLFGIWRKLAKTKKIQVPEPPGSLPFIGHLHLLGVQKPACKILASIADKSGPFFALRLGSKRLLVVSSWEIAKQCLSENDRVFATRARIAAGKHMGYNDAVFALAPYGEYWRDVRKLVTLQLLSHNRLEALKHVRHSEIDLLLKQLYSGDQEKVINLSKLLEEFTFNINLRMLVGKRYCSESFEDENSEAWRYKKAIEEAIFLSGCFVLSDAIPWLEWFDYEGYIGRMKRVGKEADSLIGKWLEEHLMNKNGDNENDFMNIMLSHLQGDAKSMYGHSRDTIIKATTLNLTLTGAGSTSVTLTWAISLLLNNPHVLKTAQEELNTYVGKSKWVQESDIPNLKYLQAIVKETLRLYPPGPVTGIREAMQDCNINGYYIPKGSRLLINIWKLQRDPRVWNNPDEFLPTRFLTTHADIDLKGQNLEFIPFGSGRRGCPAMNYGLHIVHLTVAKLIQGFDLSTVGNEGIDMKEGLGLALPKMNPLQVIIKPRLGLELYQCLN</sequence>
<keyword evidence="3 7" id="KW-0479">Metal-binding</keyword>
<evidence type="ECO:0000256" key="4">
    <source>
        <dbReference type="ARBA" id="ARBA00023002"/>
    </source>
</evidence>
<dbReference type="GO" id="GO:0004497">
    <property type="term" value="F:monooxygenase activity"/>
    <property type="evidence" value="ECO:0007669"/>
    <property type="project" value="UniProtKB-KW"/>
</dbReference>
<dbReference type="CDD" id="cd20654">
    <property type="entry name" value="CYP82"/>
    <property type="match status" value="1"/>
</dbReference>
<dbReference type="GO" id="GO:0005506">
    <property type="term" value="F:iron ion binding"/>
    <property type="evidence" value="ECO:0007669"/>
    <property type="project" value="InterPro"/>
</dbReference>
<keyword evidence="5 7" id="KW-0408">Iron</keyword>
<evidence type="ECO:0000313" key="9">
    <source>
        <dbReference type="EMBL" id="AYM55614.1"/>
    </source>
</evidence>
<evidence type="ECO:0000256" key="6">
    <source>
        <dbReference type="ARBA" id="ARBA00023033"/>
    </source>
</evidence>
<keyword evidence="4 8" id="KW-0560">Oxidoreductase</keyword>
<dbReference type="Gene3D" id="1.10.630.10">
    <property type="entry name" value="Cytochrome P450"/>
    <property type="match status" value="1"/>
</dbReference>
<dbReference type="InterPro" id="IPR017972">
    <property type="entry name" value="Cyt_P450_CS"/>
</dbReference>
<comment type="similarity">
    <text evidence="1 8">Belongs to the cytochrome P450 family.</text>
</comment>
<gene>
    <name evidence="9" type="primary">CYP82L17</name>
</gene>
<keyword evidence="6 8" id="KW-0503">Monooxygenase</keyword>
<evidence type="ECO:0000256" key="7">
    <source>
        <dbReference type="PIRSR" id="PIRSR602401-1"/>
    </source>
</evidence>